<keyword evidence="1" id="KW-0732">Signal</keyword>
<comment type="caution">
    <text evidence="2">The sequence shown here is derived from an EMBL/GenBank/DDBJ whole genome shotgun (WGS) entry which is preliminary data.</text>
</comment>
<dbReference type="EMBL" id="JBHTJI010000046">
    <property type="protein sequence ID" value="MFD0991571.1"/>
    <property type="molecule type" value="Genomic_DNA"/>
</dbReference>
<evidence type="ECO:0000256" key="1">
    <source>
        <dbReference type="SAM" id="SignalP"/>
    </source>
</evidence>
<gene>
    <name evidence="2" type="ORF">ACFQ1R_15845</name>
</gene>
<feature type="non-terminal residue" evidence="2">
    <location>
        <position position="1"/>
    </location>
</feature>
<organism evidence="2 3">
    <name type="scientific">Mariniflexile jejuense</name>
    <dbReference type="NCBI Taxonomy" id="1173582"/>
    <lineage>
        <taxon>Bacteria</taxon>
        <taxon>Pseudomonadati</taxon>
        <taxon>Bacteroidota</taxon>
        <taxon>Flavobacteriia</taxon>
        <taxon>Flavobacteriales</taxon>
        <taxon>Flavobacteriaceae</taxon>
        <taxon>Mariniflexile</taxon>
    </lineage>
</organism>
<proteinExistence type="predicted"/>
<evidence type="ECO:0000313" key="3">
    <source>
        <dbReference type="Proteomes" id="UP001597061"/>
    </source>
</evidence>
<protein>
    <recommendedName>
        <fullName evidence="4">Lipocalin-like protein</fullName>
    </recommendedName>
</protein>
<evidence type="ECO:0008006" key="4">
    <source>
        <dbReference type="Google" id="ProtNLM"/>
    </source>
</evidence>
<dbReference type="RefSeq" id="WP_379927256.1">
    <property type="nucleotide sequence ID" value="NZ_JBHTJI010000046.1"/>
</dbReference>
<keyword evidence="3" id="KW-1185">Reference proteome</keyword>
<feature type="chain" id="PRO_5047422728" description="Lipocalin-like protein" evidence="1">
    <location>
        <begin position="25"/>
        <end position="235"/>
    </location>
</feature>
<dbReference type="Proteomes" id="UP001597061">
    <property type="component" value="Unassembled WGS sequence"/>
</dbReference>
<evidence type="ECO:0000313" key="2">
    <source>
        <dbReference type="EMBL" id="MFD0991571.1"/>
    </source>
</evidence>
<accession>A0ABW3JNA5</accession>
<name>A0ABW3JNA5_9FLAO</name>
<reference evidence="3" key="1">
    <citation type="journal article" date="2019" name="Int. J. Syst. Evol. Microbiol.">
        <title>The Global Catalogue of Microorganisms (GCM) 10K type strain sequencing project: providing services to taxonomists for standard genome sequencing and annotation.</title>
        <authorList>
            <consortium name="The Broad Institute Genomics Platform"/>
            <consortium name="The Broad Institute Genome Sequencing Center for Infectious Disease"/>
            <person name="Wu L."/>
            <person name="Ma J."/>
        </authorList>
    </citation>
    <scope>NUCLEOTIDE SEQUENCE [LARGE SCALE GENOMIC DNA]</scope>
    <source>
        <strain evidence="3">CCUG 62414</strain>
    </source>
</reference>
<feature type="signal peptide" evidence="1">
    <location>
        <begin position="1"/>
        <end position="24"/>
    </location>
</feature>
<sequence length="235" mass="27642">NVINKLKKVLQLIFLVIALTSCKAQDINGIWMSYNNYVIDKEAMFTSGNEGFIIDFDNKTFSSIYSDSIVPIKIDFKDSKLDFKTDSLSINFRTFGKDSIEIDFEQNMMHVFRPLKLNHKLSVSKSQINDFLTKNKFEKINGGIDFIFSDKFFFRDEMFEKPKKKNAFINKTWNDEGYWYVKEINQNYFLIFTLDQTSDQNIYQIISIDKCKMQLEQLQEADFGNVKLTELKTCL</sequence>